<dbReference type="EMBL" id="POUW01000001">
    <property type="protein sequence ID" value="PNG08640.1"/>
    <property type="molecule type" value="Genomic_DNA"/>
</dbReference>
<dbReference type="Proteomes" id="UP000235897">
    <property type="component" value="Unassembled WGS sequence"/>
</dbReference>
<keyword evidence="1" id="KW-0472">Membrane</keyword>
<proteinExistence type="predicted"/>
<evidence type="ECO:0000256" key="1">
    <source>
        <dbReference type="SAM" id="Phobius"/>
    </source>
</evidence>
<comment type="caution">
    <text evidence="3">The sequence shown here is derived from an EMBL/GenBank/DDBJ whole genome shotgun (WGS) entry which is preliminary data.</text>
</comment>
<dbReference type="Gene3D" id="1.10.287.70">
    <property type="match status" value="1"/>
</dbReference>
<organism evidence="3 4">
    <name type="scientific">Stutzerimonas stutzeri</name>
    <name type="common">Pseudomonas stutzeri</name>
    <dbReference type="NCBI Taxonomy" id="316"/>
    <lineage>
        <taxon>Bacteria</taxon>
        <taxon>Pseudomonadati</taxon>
        <taxon>Pseudomonadota</taxon>
        <taxon>Gammaproteobacteria</taxon>
        <taxon>Pseudomonadales</taxon>
        <taxon>Pseudomonadaceae</taxon>
        <taxon>Stutzerimonas</taxon>
    </lineage>
</organism>
<reference evidence="3 4" key="1">
    <citation type="submission" date="2018-01" db="EMBL/GenBank/DDBJ databases">
        <title>Denitrification phenotypes of diverse strains of Pseudomonas stutzeri.</title>
        <authorList>
            <person name="Milligan D.A."/>
            <person name="Bergaust L."/>
            <person name="Bakken L.R."/>
            <person name="Frostegard A."/>
        </authorList>
    </citation>
    <scope>NUCLEOTIDE SEQUENCE [LARGE SCALE GENOMIC DNA]</scope>
    <source>
        <strain evidence="3 4">28a3</strain>
    </source>
</reference>
<dbReference type="Pfam" id="PF07885">
    <property type="entry name" value="Ion_trans_2"/>
    <property type="match status" value="1"/>
</dbReference>
<dbReference type="InterPro" id="IPR013099">
    <property type="entry name" value="K_chnl_dom"/>
</dbReference>
<sequence>MVFLFLGIALFLITAADITKTTLSTRGGGTITNGVSRLVWRGFFIAAGRRGASKPLEYAGQCVLMLVLLTWIVCLWLSLFLMLASDPGAVVDGTTKLAADSWEVLYFAGFTLSTLGVGDYVASGDGWRVLTSAAAFCGLTFITAAITYIVPVLSAVSLQNQLSLLITSMGRTPQEILVNSWNGSDFSRFYDNASDIRQMLVEHTLNHHAYPVIRCFHNRHASKNIIPAVVMLDDVLRLLDQVAEDVPQDGLKRKMLGSALDRYLYLQRTHYLNGASSDVARPDIDVSPLKFAHIPLKARTGEDGTEQQRRALLTALLEADGWRWEHIFGTVAQRSG</sequence>
<keyword evidence="3" id="KW-0813">Transport</keyword>
<evidence type="ECO:0000313" key="3">
    <source>
        <dbReference type="EMBL" id="PNG08640.1"/>
    </source>
</evidence>
<keyword evidence="1" id="KW-0812">Transmembrane</keyword>
<keyword evidence="3" id="KW-0407">Ion channel</keyword>
<feature type="transmembrane region" description="Helical" evidence="1">
    <location>
        <begin position="129"/>
        <end position="150"/>
    </location>
</feature>
<protein>
    <submittedName>
        <fullName evidence="3">Two pore domain potassium channel family protein</fullName>
    </submittedName>
</protein>
<evidence type="ECO:0000313" key="4">
    <source>
        <dbReference type="Proteomes" id="UP000235897"/>
    </source>
</evidence>
<keyword evidence="1" id="KW-1133">Transmembrane helix</keyword>
<keyword evidence="3" id="KW-0406">Ion transport</keyword>
<evidence type="ECO:0000259" key="2">
    <source>
        <dbReference type="Pfam" id="PF07885"/>
    </source>
</evidence>
<name>A0A2N8T1N1_STUST</name>
<dbReference type="SUPFAM" id="SSF81324">
    <property type="entry name" value="Voltage-gated potassium channels"/>
    <property type="match status" value="1"/>
</dbReference>
<dbReference type="OrthoDB" id="3422146at2"/>
<gene>
    <name evidence="3" type="ORF">CXL00_01575</name>
</gene>
<dbReference type="AlphaFoldDB" id="A0A2N8T1N1"/>
<feature type="transmembrane region" description="Helical" evidence="1">
    <location>
        <begin position="104"/>
        <end position="122"/>
    </location>
</feature>
<dbReference type="GO" id="GO:0034220">
    <property type="term" value="P:monoatomic ion transmembrane transport"/>
    <property type="evidence" value="ECO:0007669"/>
    <property type="project" value="UniProtKB-KW"/>
</dbReference>
<feature type="domain" description="Potassium channel" evidence="2">
    <location>
        <begin position="98"/>
        <end position="153"/>
    </location>
</feature>
<accession>A0A2N8T1N1</accession>
<feature type="transmembrane region" description="Helical" evidence="1">
    <location>
        <begin position="58"/>
        <end position="84"/>
    </location>
</feature>